<comment type="caution">
    <text evidence="5">The sequence shown here is derived from an EMBL/GenBank/DDBJ whole genome shotgun (WGS) entry which is preliminary data.</text>
</comment>
<dbReference type="InterPro" id="IPR000835">
    <property type="entry name" value="HTH_MarR-typ"/>
</dbReference>
<dbReference type="InterPro" id="IPR036390">
    <property type="entry name" value="WH_DNA-bd_sf"/>
</dbReference>
<dbReference type="PANTHER" id="PTHR33164:SF104">
    <property type="entry name" value="TRANSCRIPTIONAL REGULATORY PROTEIN"/>
    <property type="match status" value="1"/>
</dbReference>
<keyword evidence="6" id="KW-1185">Reference proteome</keyword>
<proteinExistence type="predicted"/>
<dbReference type="InterPro" id="IPR039422">
    <property type="entry name" value="MarR/SlyA-like"/>
</dbReference>
<keyword evidence="2" id="KW-0238">DNA-binding</keyword>
<dbReference type="InterPro" id="IPR036388">
    <property type="entry name" value="WH-like_DNA-bd_sf"/>
</dbReference>
<gene>
    <name evidence="5" type="ORF">EBM89_09870</name>
</gene>
<keyword evidence="1" id="KW-0805">Transcription regulation</keyword>
<evidence type="ECO:0000256" key="2">
    <source>
        <dbReference type="ARBA" id="ARBA00023125"/>
    </source>
</evidence>
<dbReference type="PROSITE" id="PS50995">
    <property type="entry name" value="HTH_MARR_2"/>
    <property type="match status" value="1"/>
</dbReference>
<dbReference type="GO" id="GO:0003700">
    <property type="term" value="F:DNA-binding transcription factor activity"/>
    <property type="evidence" value="ECO:0007669"/>
    <property type="project" value="InterPro"/>
</dbReference>
<evidence type="ECO:0000259" key="4">
    <source>
        <dbReference type="PROSITE" id="PS50995"/>
    </source>
</evidence>
<evidence type="ECO:0000256" key="3">
    <source>
        <dbReference type="ARBA" id="ARBA00023163"/>
    </source>
</evidence>
<dbReference type="PRINTS" id="PR00598">
    <property type="entry name" value="HTHMARR"/>
</dbReference>
<keyword evidence="3" id="KW-0804">Transcription</keyword>
<organism evidence="5 6">
    <name type="scientific">Cellulomonas triticagri</name>
    <dbReference type="NCBI Taxonomy" id="2483352"/>
    <lineage>
        <taxon>Bacteria</taxon>
        <taxon>Bacillati</taxon>
        <taxon>Actinomycetota</taxon>
        <taxon>Actinomycetes</taxon>
        <taxon>Micrococcales</taxon>
        <taxon>Cellulomonadaceae</taxon>
        <taxon>Cellulomonas</taxon>
    </lineage>
</organism>
<dbReference type="InterPro" id="IPR023187">
    <property type="entry name" value="Tscrpt_reg_MarR-type_CS"/>
</dbReference>
<dbReference type="OrthoDB" id="3237509at2"/>
<dbReference type="GO" id="GO:0003677">
    <property type="term" value="F:DNA binding"/>
    <property type="evidence" value="ECO:0007669"/>
    <property type="project" value="UniProtKB-KW"/>
</dbReference>
<dbReference type="RefSeq" id="WP_122149267.1">
    <property type="nucleotide sequence ID" value="NZ_RFFI01000046.1"/>
</dbReference>
<reference evidence="5 6" key="1">
    <citation type="submission" date="2018-10" db="EMBL/GenBank/DDBJ databases">
        <title>Isolation, diversity and antifungal activity of actinobacteria from wheat.</title>
        <authorList>
            <person name="Han C."/>
        </authorList>
    </citation>
    <scope>NUCLEOTIDE SEQUENCE [LARGE SCALE GENOMIC DNA]</scope>
    <source>
        <strain evidence="5 6">NEAU-YY56</strain>
    </source>
</reference>
<evidence type="ECO:0000313" key="5">
    <source>
        <dbReference type="EMBL" id="RMI09558.1"/>
    </source>
</evidence>
<dbReference type="PROSITE" id="PS01117">
    <property type="entry name" value="HTH_MARR_1"/>
    <property type="match status" value="1"/>
</dbReference>
<dbReference type="SMART" id="SM00347">
    <property type="entry name" value="HTH_MARR"/>
    <property type="match status" value="1"/>
</dbReference>
<dbReference type="EMBL" id="RFFI01000046">
    <property type="protein sequence ID" value="RMI09558.1"/>
    <property type="molecule type" value="Genomic_DNA"/>
</dbReference>
<sequence length="170" mass="18639">MSDETSRPAPDHVDRIQAAWARERPDVDVRPQGVIGRLHRLANALTEEITAVYREHGLGEGEFDVLAALRRAGEPFERAPGELAAHTMVTTGAMTKRVDRLEAAGLVSRRPSAADGRGRVVGLTPHGREVIDRAFTAHMANEHRLLAMIGERDADAVEAVLRRWLTALDA</sequence>
<protein>
    <submittedName>
        <fullName evidence="5">MarR family transcriptional regulator</fullName>
    </submittedName>
</protein>
<dbReference type="SUPFAM" id="SSF46785">
    <property type="entry name" value="Winged helix' DNA-binding domain"/>
    <property type="match status" value="1"/>
</dbReference>
<name>A0A3M2JH07_9CELL</name>
<feature type="domain" description="HTH marR-type" evidence="4">
    <location>
        <begin position="31"/>
        <end position="166"/>
    </location>
</feature>
<evidence type="ECO:0000313" key="6">
    <source>
        <dbReference type="Proteomes" id="UP000269289"/>
    </source>
</evidence>
<dbReference type="Pfam" id="PF12802">
    <property type="entry name" value="MarR_2"/>
    <property type="match status" value="1"/>
</dbReference>
<dbReference type="AlphaFoldDB" id="A0A3M2JH07"/>
<dbReference type="PANTHER" id="PTHR33164">
    <property type="entry name" value="TRANSCRIPTIONAL REGULATOR, MARR FAMILY"/>
    <property type="match status" value="1"/>
</dbReference>
<dbReference type="Proteomes" id="UP000269289">
    <property type="component" value="Unassembled WGS sequence"/>
</dbReference>
<accession>A0A3M2JH07</accession>
<evidence type="ECO:0000256" key="1">
    <source>
        <dbReference type="ARBA" id="ARBA00023015"/>
    </source>
</evidence>
<dbReference type="Gene3D" id="1.10.10.10">
    <property type="entry name" value="Winged helix-like DNA-binding domain superfamily/Winged helix DNA-binding domain"/>
    <property type="match status" value="1"/>
</dbReference>
<dbReference type="GO" id="GO:0006950">
    <property type="term" value="P:response to stress"/>
    <property type="evidence" value="ECO:0007669"/>
    <property type="project" value="TreeGrafter"/>
</dbReference>